<feature type="region of interest" description="Disordered" evidence="10">
    <location>
        <begin position="173"/>
        <end position="237"/>
    </location>
</feature>
<feature type="compositionally biased region" description="Basic residues" evidence="10">
    <location>
        <begin position="181"/>
        <end position="190"/>
    </location>
</feature>
<reference evidence="13" key="2">
    <citation type="submission" date="2025-09" db="UniProtKB">
        <authorList>
            <consortium name="Ensembl"/>
        </authorList>
    </citation>
    <scope>IDENTIFICATION</scope>
</reference>
<feature type="region of interest" description="Disordered" evidence="10">
    <location>
        <begin position="472"/>
        <end position="605"/>
    </location>
</feature>
<dbReference type="GO" id="GO:0006346">
    <property type="term" value="P:DNA methylation-dependent constitutive heterochromatin formation"/>
    <property type="evidence" value="ECO:0007669"/>
    <property type="project" value="TreeGrafter"/>
</dbReference>
<evidence type="ECO:0008006" key="15">
    <source>
        <dbReference type="Google" id="ProtNLM"/>
    </source>
</evidence>
<evidence type="ECO:0000256" key="9">
    <source>
        <dbReference type="PROSITE-ProRule" id="PRU00509"/>
    </source>
</evidence>
<dbReference type="GO" id="GO:0005654">
    <property type="term" value="C:nucleoplasm"/>
    <property type="evidence" value="ECO:0007669"/>
    <property type="project" value="UniProtKB-ARBA"/>
</dbReference>
<dbReference type="PANTHER" id="PTHR12396">
    <property type="entry name" value="METHYL-CPG BINDING PROTEIN, MBD"/>
    <property type="match status" value="1"/>
</dbReference>
<dbReference type="PROSITE" id="PS51058">
    <property type="entry name" value="ZF_CXXC"/>
    <property type="match status" value="2"/>
</dbReference>
<reference evidence="13" key="1">
    <citation type="submission" date="2025-08" db="UniProtKB">
        <authorList>
            <consortium name="Ensembl"/>
        </authorList>
    </citation>
    <scope>IDENTIFICATION</scope>
</reference>
<feature type="compositionally biased region" description="Basic and acidic residues" evidence="10">
    <location>
        <begin position="561"/>
        <end position="571"/>
    </location>
</feature>
<feature type="region of interest" description="Disordered" evidence="10">
    <location>
        <begin position="1"/>
        <end position="87"/>
    </location>
</feature>
<dbReference type="PROSITE" id="PS50982">
    <property type="entry name" value="MBD"/>
    <property type="match status" value="1"/>
</dbReference>
<evidence type="ECO:0000259" key="11">
    <source>
        <dbReference type="PROSITE" id="PS50982"/>
    </source>
</evidence>
<organism evidence="13 14">
    <name type="scientific">Gadus morhua</name>
    <name type="common">Atlantic cod</name>
    <dbReference type="NCBI Taxonomy" id="8049"/>
    <lineage>
        <taxon>Eukaryota</taxon>
        <taxon>Metazoa</taxon>
        <taxon>Chordata</taxon>
        <taxon>Craniata</taxon>
        <taxon>Vertebrata</taxon>
        <taxon>Euteleostomi</taxon>
        <taxon>Actinopterygii</taxon>
        <taxon>Neopterygii</taxon>
        <taxon>Teleostei</taxon>
        <taxon>Neoteleostei</taxon>
        <taxon>Acanthomorphata</taxon>
        <taxon>Zeiogadaria</taxon>
        <taxon>Gadariae</taxon>
        <taxon>Gadiformes</taxon>
        <taxon>Gadoidei</taxon>
        <taxon>Gadidae</taxon>
        <taxon>Gadus</taxon>
    </lineage>
</organism>
<evidence type="ECO:0000256" key="8">
    <source>
        <dbReference type="ARBA" id="ARBA00023242"/>
    </source>
</evidence>
<dbReference type="Pfam" id="PF02008">
    <property type="entry name" value="zf-CXXC"/>
    <property type="match status" value="2"/>
</dbReference>
<dbReference type="GO" id="GO:0008270">
    <property type="term" value="F:zinc ion binding"/>
    <property type="evidence" value="ECO:0007669"/>
    <property type="project" value="UniProtKB-KW"/>
</dbReference>
<evidence type="ECO:0000256" key="7">
    <source>
        <dbReference type="ARBA" id="ARBA00023163"/>
    </source>
</evidence>
<dbReference type="AlphaFoldDB" id="A0A8C5FCB1"/>
<keyword evidence="8" id="KW-0539">Nucleus</keyword>
<feature type="compositionally biased region" description="Acidic residues" evidence="10">
    <location>
        <begin position="397"/>
        <end position="417"/>
    </location>
</feature>
<evidence type="ECO:0000256" key="10">
    <source>
        <dbReference type="SAM" id="MobiDB-lite"/>
    </source>
</evidence>
<evidence type="ECO:0000259" key="12">
    <source>
        <dbReference type="PROSITE" id="PS51058"/>
    </source>
</evidence>
<dbReference type="InterPro" id="IPR002857">
    <property type="entry name" value="Znf_CXXC"/>
</dbReference>
<dbReference type="Proteomes" id="UP000694546">
    <property type="component" value="Chromosome 13"/>
</dbReference>
<dbReference type="SUPFAM" id="SSF54171">
    <property type="entry name" value="DNA-binding domain"/>
    <property type="match status" value="1"/>
</dbReference>
<dbReference type="GO" id="GO:0000122">
    <property type="term" value="P:negative regulation of transcription by RNA polymerase II"/>
    <property type="evidence" value="ECO:0007669"/>
    <property type="project" value="TreeGrafter"/>
</dbReference>
<feature type="domain" description="CXXC-type" evidence="12">
    <location>
        <begin position="420"/>
        <end position="467"/>
    </location>
</feature>
<dbReference type="OrthoDB" id="10072024at2759"/>
<feature type="region of interest" description="Disordered" evidence="10">
    <location>
        <begin position="397"/>
        <end position="418"/>
    </location>
</feature>
<comment type="subcellular location">
    <subcellularLocation>
        <location evidence="1">Nucleus</location>
    </subcellularLocation>
</comment>
<dbReference type="InterPro" id="IPR016177">
    <property type="entry name" value="DNA-bd_dom_sf"/>
</dbReference>
<feature type="compositionally biased region" description="Acidic residues" evidence="10">
    <location>
        <begin position="34"/>
        <end position="51"/>
    </location>
</feature>
<sequence length="775" mass="86971">MDLVPAASIDHGYSIIPTTEEPAVEEVNKGAEAGNDDPPVDWFEPLEEDDDTHSWEPGHHVNRRDEEEEEEGSVAAESEKSGSVASDDKAFKRTYRVSHHRKSTNADEGWVDWPILGEGWKRRQVIRRSGSSVGQRDVYYVGPGGERVRSRVELAAVLGSVMNVAMFDFKTGEFHTGQPQHPRRKRRKSRERQWSESSCKEKDEGVDTPGPHHLVSPQRRIKKEPVIKEEPSSSGKPNAWPPTLFCAGCGNEFIGTSYDRQRKKPCCPNCWAAKRKTHPSIRTKRWIPCLRCEACLTTSNCGSCHNCEDKLSSLPNTFTRLTCQKRRCLCPVRKELMAGSENVRVKLSPPPSLELSYLEDFQEPLDEDDVHFGFEMDVTDQIMESSDTEHSVNIEVDDAEDDMSDGEEGEFDEDDEEWPKRRRRRACGTCSACLGTTDCGKCDFCRDKPKFGGRNTKRQKCRLRQCQSRAKRHLLPLQLGPGRRKPRYTYSRKPLMKRSKELPSGGPGGPGSPGEDDGRPTAIPYRCPEPASRSTLPPVAIPRAHWVARRGSPEPSSSTKRPPEVSHRPYWVEKGGSPEPASSTKRPPEVTHRPHRLSPQVNKMPSLEHGDNVQSQTIPQVFSSAERQARLNVDPSSPLYKLLEELRAAALPILWYSILVEGPRLQIIQCSKQSRMADTAVLIEPDFCFRVTVQKQPLLPCHPLYDQHALHLSSVRQVVKLLLDLESYFVCQGIAMEERPATDGPIILDRALTCDFLVPGTVAVCAACSALCGPR</sequence>
<keyword evidence="3 9" id="KW-0863">Zinc-finger</keyword>
<dbReference type="Gene3D" id="3.30.890.10">
    <property type="entry name" value="Methyl-cpg-binding Protein 2, Chain A"/>
    <property type="match status" value="1"/>
</dbReference>
<dbReference type="Pfam" id="PF01429">
    <property type="entry name" value="MBD"/>
    <property type="match status" value="1"/>
</dbReference>
<feature type="compositionally biased region" description="Basic and acidic residues" evidence="10">
    <location>
        <begin position="52"/>
        <end position="65"/>
    </location>
</feature>
<keyword evidence="7" id="KW-0804">Transcription</keyword>
<dbReference type="Ensembl" id="ENSGMOT00000074138.1">
    <property type="protein sequence ID" value="ENSGMOP00000026191.1"/>
    <property type="gene ID" value="ENSGMOG00000036759.1"/>
</dbReference>
<proteinExistence type="predicted"/>
<dbReference type="SMART" id="SM00391">
    <property type="entry name" value="MBD"/>
    <property type="match status" value="1"/>
</dbReference>
<dbReference type="GO" id="GO:0008327">
    <property type="term" value="F:methyl-CpG binding"/>
    <property type="evidence" value="ECO:0007669"/>
    <property type="project" value="TreeGrafter"/>
</dbReference>
<gene>
    <name evidence="13" type="primary">mbd1b</name>
</gene>
<name>A0A8C5FCB1_GADMO</name>
<evidence type="ECO:0000256" key="3">
    <source>
        <dbReference type="ARBA" id="ARBA00022771"/>
    </source>
</evidence>
<feature type="domain" description="CXXC-type" evidence="12">
    <location>
        <begin position="281"/>
        <end position="329"/>
    </location>
</feature>
<keyword evidence="14" id="KW-1185">Reference proteome</keyword>
<keyword evidence="2" id="KW-0479">Metal-binding</keyword>
<dbReference type="InterPro" id="IPR001739">
    <property type="entry name" value="Methyl_CpG_DNA-bd"/>
</dbReference>
<dbReference type="PANTHER" id="PTHR12396:SF57">
    <property type="entry name" value="METHYL-CPG-BINDING DOMAIN PROTEIN 1"/>
    <property type="match status" value="1"/>
</dbReference>
<dbReference type="GeneTree" id="ENSGT00940000169444"/>
<feature type="compositionally biased region" description="Low complexity" evidence="10">
    <location>
        <begin position="73"/>
        <end position="85"/>
    </location>
</feature>
<evidence type="ECO:0000256" key="4">
    <source>
        <dbReference type="ARBA" id="ARBA00022833"/>
    </source>
</evidence>
<keyword evidence="5" id="KW-0805">Transcription regulation</keyword>
<accession>A0A8C5FCB1</accession>
<evidence type="ECO:0000313" key="13">
    <source>
        <dbReference type="Ensembl" id="ENSGMOP00000026191.1"/>
    </source>
</evidence>
<feature type="domain" description="MBD" evidence="11">
    <location>
        <begin position="106"/>
        <end position="174"/>
    </location>
</feature>
<dbReference type="CDD" id="cd01396">
    <property type="entry name" value="MeCP2_MBD"/>
    <property type="match status" value="1"/>
</dbReference>
<feature type="compositionally biased region" description="Basic and acidic residues" evidence="10">
    <location>
        <begin position="191"/>
        <end position="205"/>
    </location>
</feature>
<keyword evidence="6" id="KW-0238">DNA-binding</keyword>
<evidence type="ECO:0000256" key="5">
    <source>
        <dbReference type="ARBA" id="ARBA00023015"/>
    </source>
</evidence>
<evidence type="ECO:0000313" key="14">
    <source>
        <dbReference type="Proteomes" id="UP000694546"/>
    </source>
</evidence>
<evidence type="ECO:0000256" key="1">
    <source>
        <dbReference type="ARBA" id="ARBA00004123"/>
    </source>
</evidence>
<keyword evidence="4" id="KW-0862">Zinc</keyword>
<evidence type="ECO:0000256" key="6">
    <source>
        <dbReference type="ARBA" id="ARBA00023125"/>
    </source>
</evidence>
<protein>
    <recommendedName>
        <fullName evidence="15">Methyl-CpG-binding domain protein 1b</fullName>
    </recommendedName>
</protein>
<evidence type="ECO:0000256" key="2">
    <source>
        <dbReference type="ARBA" id="ARBA00022723"/>
    </source>
</evidence>